<accession>A0ABY4APU1</accession>
<dbReference type="RefSeq" id="WP_243567739.1">
    <property type="nucleotide sequence ID" value="NZ_BAAARD010000008.1"/>
</dbReference>
<gene>
    <name evidence="2" type="ORF">MTP13_10655</name>
</gene>
<dbReference type="Proteomes" id="UP000831304">
    <property type="component" value="Chromosome"/>
</dbReference>
<dbReference type="EMBL" id="CP094533">
    <property type="protein sequence ID" value="UOE24824.1"/>
    <property type="molecule type" value="Genomic_DNA"/>
</dbReference>
<feature type="region of interest" description="Disordered" evidence="1">
    <location>
        <begin position="167"/>
        <end position="203"/>
    </location>
</feature>
<name>A0ABY4APU1_9MICO</name>
<reference evidence="2 3" key="1">
    <citation type="submission" date="2022-03" db="EMBL/GenBank/DDBJ databases">
        <title>Agromyces sp. isolated from the gut of P. brevitarsis seulensis larvae.</title>
        <authorList>
            <person name="Won M."/>
            <person name="Kwon S.-W."/>
        </authorList>
    </citation>
    <scope>NUCLEOTIDE SEQUENCE [LARGE SCALE GENOMIC DNA]</scope>
    <source>
        <strain evidence="2 3">KACC 16215</strain>
    </source>
</reference>
<sequence>MTLDASADSLSEFVGQPVLSAIVTARDNSATDYAKWRRESPSEIARATSRGLANRISDSFVAHMVAALDGVDDVVFRERGISRYFVVRDKVVLICKRHNAKDKISSYPTRSALDVWGGAPTLEGMGTINLAAGYRWDKDVREIGVPVLSYRKGLRASPIWVADLSRGEGGASAPVRIVPPTGPNLPTLDLSDFGQERKDGSQP</sequence>
<proteinExistence type="predicted"/>
<feature type="compositionally biased region" description="Basic and acidic residues" evidence="1">
    <location>
        <begin position="194"/>
        <end position="203"/>
    </location>
</feature>
<protein>
    <submittedName>
        <fullName evidence="2">Uncharacterized protein</fullName>
    </submittedName>
</protein>
<evidence type="ECO:0000256" key="1">
    <source>
        <dbReference type="SAM" id="MobiDB-lite"/>
    </source>
</evidence>
<evidence type="ECO:0000313" key="2">
    <source>
        <dbReference type="EMBL" id="UOE24824.1"/>
    </source>
</evidence>
<organism evidence="2 3">
    <name type="scientific">Agromyces soli</name>
    <dbReference type="NCBI Taxonomy" id="659012"/>
    <lineage>
        <taxon>Bacteria</taxon>
        <taxon>Bacillati</taxon>
        <taxon>Actinomycetota</taxon>
        <taxon>Actinomycetes</taxon>
        <taxon>Micrococcales</taxon>
        <taxon>Microbacteriaceae</taxon>
        <taxon>Agromyces</taxon>
    </lineage>
</organism>
<evidence type="ECO:0000313" key="3">
    <source>
        <dbReference type="Proteomes" id="UP000831304"/>
    </source>
</evidence>
<keyword evidence="3" id="KW-1185">Reference proteome</keyword>